<sequence>MPVASRFAFSFPTIPPYYIPLFIDRYSCRFSPPVIMIMTMYHTLLHTSSSVVRIPQENV</sequence>
<organism evidence="2">
    <name type="scientific">Laccaria bicolor (strain S238N-H82 / ATCC MYA-4686)</name>
    <name type="common">Bicoloured deceiver</name>
    <name type="synonym">Laccaria laccata var. bicolor</name>
    <dbReference type="NCBI Taxonomy" id="486041"/>
    <lineage>
        <taxon>Eukaryota</taxon>
        <taxon>Fungi</taxon>
        <taxon>Dikarya</taxon>
        <taxon>Basidiomycota</taxon>
        <taxon>Agaricomycotina</taxon>
        <taxon>Agaricomycetes</taxon>
        <taxon>Agaricomycetidae</taxon>
        <taxon>Agaricales</taxon>
        <taxon>Agaricineae</taxon>
        <taxon>Hydnangiaceae</taxon>
        <taxon>Laccaria</taxon>
    </lineage>
</organism>
<dbReference type="HOGENOM" id="CLU_2961188_0_0_1"/>
<dbReference type="AlphaFoldDB" id="B0D5U1"/>
<dbReference type="Proteomes" id="UP000001194">
    <property type="component" value="Unassembled WGS sequence"/>
</dbReference>
<dbReference type="KEGG" id="lbc:LACBIDRAFT_318037"/>
<protein>
    <submittedName>
        <fullName evidence="1">Predicted protein</fullName>
    </submittedName>
</protein>
<reference evidence="1 2" key="1">
    <citation type="journal article" date="2008" name="Nature">
        <title>The genome of Laccaria bicolor provides insights into mycorrhizal symbiosis.</title>
        <authorList>
            <person name="Martin F."/>
            <person name="Aerts A."/>
            <person name="Ahren D."/>
            <person name="Brun A."/>
            <person name="Danchin E.G.J."/>
            <person name="Duchaussoy F."/>
            <person name="Gibon J."/>
            <person name="Kohler A."/>
            <person name="Lindquist E."/>
            <person name="Pereda V."/>
            <person name="Salamov A."/>
            <person name="Shapiro H.J."/>
            <person name="Wuyts J."/>
            <person name="Blaudez D."/>
            <person name="Buee M."/>
            <person name="Brokstein P."/>
            <person name="Canbaeck B."/>
            <person name="Cohen D."/>
            <person name="Courty P.E."/>
            <person name="Coutinho P.M."/>
            <person name="Delaruelle C."/>
            <person name="Detter J.C."/>
            <person name="Deveau A."/>
            <person name="DiFazio S."/>
            <person name="Duplessis S."/>
            <person name="Fraissinet-Tachet L."/>
            <person name="Lucic E."/>
            <person name="Frey-Klett P."/>
            <person name="Fourrey C."/>
            <person name="Feussner I."/>
            <person name="Gay G."/>
            <person name="Grimwood J."/>
            <person name="Hoegger P.J."/>
            <person name="Jain P."/>
            <person name="Kilaru S."/>
            <person name="Labbe J."/>
            <person name="Lin Y.C."/>
            <person name="Legue V."/>
            <person name="Le Tacon F."/>
            <person name="Marmeisse R."/>
            <person name="Melayah D."/>
            <person name="Montanini B."/>
            <person name="Muratet M."/>
            <person name="Nehls U."/>
            <person name="Niculita-Hirzel H."/>
            <person name="Oudot-Le Secq M.P."/>
            <person name="Peter M."/>
            <person name="Quesneville H."/>
            <person name="Rajashekar B."/>
            <person name="Reich M."/>
            <person name="Rouhier N."/>
            <person name="Schmutz J."/>
            <person name="Yin T."/>
            <person name="Chalot M."/>
            <person name="Henrissat B."/>
            <person name="Kuees U."/>
            <person name="Lucas S."/>
            <person name="Van de Peer Y."/>
            <person name="Podila G.K."/>
            <person name="Polle A."/>
            <person name="Pukkila P.J."/>
            <person name="Richardson P.M."/>
            <person name="Rouze P."/>
            <person name="Sanders I.R."/>
            <person name="Stajich J.E."/>
            <person name="Tunlid A."/>
            <person name="Tuskan G."/>
            <person name="Grigoriev I.V."/>
        </authorList>
    </citation>
    <scope>NUCLEOTIDE SEQUENCE [LARGE SCALE GENOMIC DNA]</scope>
    <source>
        <strain evidence="2">S238N-H82 / ATCC MYA-4686</strain>
    </source>
</reference>
<evidence type="ECO:0000313" key="2">
    <source>
        <dbReference type="Proteomes" id="UP000001194"/>
    </source>
</evidence>
<keyword evidence="2" id="KW-1185">Reference proteome</keyword>
<dbReference type="EMBL" id="DS547098">
    <property type="protein sequence ID" value="EDR10077.1"/>
    <property type="molecule type" value="Genomic_DNA"/>
</dbReference>
<evidence type="ECO:0000313" key="1">
    <source>
        <dbReference type="EMBL" id="EDR10077.1"/>
    </source>
</evidence>
<dbReference type="RefSeq" id="XP_001879462.1">
    <property type="nucleotide sequence ID" value="XM_001879427.1"/>
</dbReference>
<proteinExistence type="predicted"/>
<accession>B0D5U1</accession>
<dbReference type="InParanoid" id="B0D5U1"/>
<name>B0D5U1_LACBS</name>
<gene>
    <name evidence="1" type="ORF">LACBIDRAFT_318037</name>
</gene>
<dbReference type="GeneID" id="6074799"/>